<dbReference type="InterPro" id="IPR035466">
    <property type="entry name" value="GlmS/AgaS_SIS"/>
</dbReference>
<comment type="similarity">
    <text evidence="1">Belongs to the SIS family. AgaS subfamily.</text>
</comment>
<evidence type="ECO:0000259" key="5">
    <source>
        <dbReference type="PROSITE" id="PS51464"/>
    </source>
</evidence>
<keyword evidence="3" id="KW-0378">Hydrolase</keyword>
<feature type="domain" description="SIS" evidence="5">
    <location>
        <begin position="219"/>
        <end position="368"/>
    </location>
</feature>
<reference evidence="6 7" key="1">
    <citation type="submission" date="2022-04" db="EMBL/GenBank/DDBJ databases">
        <title>Genome sequence of soybean root-associated Caulobacter segnis RL271.</title>
        <authorList>
            <person name="Longley R."/>
            <person name="Bonito G."/>
            <person name="Trigodet F."/>
            <person name="Crosson S."/>
            <person name="Fiebig A."/>
        </authorList>
    </citation>
    <scope>NUCLEOTIDE SEQUENCE [LARGE SCALE GENOMIC DNA]</scope>
    <source>
        <strain evidence="6 7">RL271</strain>
    </source>
</reference>
<dbReference type="PANTHER" id="PTHR32502">
    <property type="entry name" value="N-ACETYLGALACTOSAMINE PERMEASE II COMPONENT-RELATED"/>
    <property type="match status" value="1"/>
</dbReference>
<evidence type="ECO:0000313" key="6">
    <source>
        <dbReference type="EMBL" id="USQ96296.1"/>
    </source>
</evidence>
<dbReference type="Gene3D" id="3.40.50.10490">
    <property type="entry name" value="Glucose-6-phosphate isomerase like protein, domain 1"/>
    <property type="match status" value="2"/>
</dbReference>
<dbReference type="Proteomes" id="UP001057520">
    <property type="component" value="Chromosome"/>
</dbReference>
<organism evidence="6 7">
    <name type="scientific">Caulobacter segnis</name>
    <dbReference type="NCBI Taxonomy" id="88688"/>
    <lineage>
        <taxon>Bacteria</taxon>
        <taxon>Pseudomonadati</taxon>
        <taxon>Pseudomonadota</taxon>
        <taxon>Alphaproteobacteria</taxon>
        <taxon>Caulobacterales</taxon>
        <taxon>Caulobacteraceae</taxon>
        <taxon>Caulobacter</taxon>
    </lineage>
</organism>
<dbReference type="InterPro" id="IPR050303">
    <property type="entry name" value="GatZ_KbaZ_carbometab"/>
</dbReference>
<feature type="domain" description="SIS" evidence="5">
    <location>
        <begin position="51"/>
        <end position="203"/>
    </location>
</feature>
<dbReference type="SUPFAM" id="SSF53697">
    <property type="entry name" value="SIS domain"/>
    <property type="match status" value="1"/>
</dbReference>
<dbReference type="PROSITE" id="PS51464">
    <property type="entry name" value="SIS"/>
    <property type="match status" value="2"/>
</dbReference>
<keyword evidence="7" id="KW-1185">Reference proteome</keyword>
<name>A0ABY4ZUN0_9CAUL</name>
<dbReference type="InterPro" id="IPR035464">
    <property type="entry name" value="SIS_AgaS"/>
</dbReference>
<evidence type="ECO:0000256" key="1">
    <source>
        <dbReference type="ARBA" id="ARBA00007748"/>
    </source>
</evidence>
<accession>A0ABY4ZUN0</accession>
<keyword evidence="2" id="KW-0677">Repeat</keyword>
<dbReference type="InterPro" id="IPR046348">
    <property type="entry name" value="SIS_dom_sf"/>
</dbReference>
<protein>
    <submittedName>
        <fullName evidence="6">SIS domain-containing protein</fullName>
    </submittedName>
</protein>
<dbReference type="EMBL" id="CP096040">
    <property type="protein sequence ID" value="USQ96296.1"/>
    <property type="molecule type" value="Genomic_DNA"/>
</dbReference>
<dbReference type="PANTHER" id="PTHR32502:SF3">
    <property type="entry name" value="D-GALACTOSAMINE-6-PHOSPHATE DEAMINASE AGAS-RELATED"/>
    <property type="match status" value="1"/>
</dbReference>
<dbReference type="InterPro" id="IPR001347">
    <property type="entry name" value="SIS_dom"/>
</dbReference>
<evidence type="ECO:0000256" key="4">
    <source>
        <dbReference type="ARBA" id="ARBA00029292"/>
    </source>
</evidence>
<comment type="catalytic activity">
    <reaction evidence="4">
        <text>D-galactosamine 6-phosphate + H2O = D-tagatopyranose 1-phosphate + NH4(+)</text>
        <dbReference type="Rhea" id="RHEA:47680"/>
        <dbReference type="ChEBI" id="CHEBI:15377"/>
        <dbReference type="ChEBI" id="CHEBI:28938"/>
        <dbReference type="ChEBI" id="CHEBI:71674"/>
        <dbReference type="ChEBI" id="CHEBI:138150"/>
    </reaction>
</comment>
<proteinExistence type="inferred from homology"/>
<evidence type="ECO:0000256" key="2">
    <source>
        <dbReference type="ARBA" id="ARBA00022737"/>
    </source>
</evidence>
<evidence type="ECO:0000313" key="7">
    <source>
        <dbReference type="Proteomes" id="UP001057520"/>
    </source>
</evidence>
<evidence type="ECO:0000256" key="3">
    <source>
        <dbReference type="ARBA" id="ARBA00022801"/>
    </source>
</evidence>
<dbReference type="CDD" id="cd05008">
    <property type="entry name" value="SIS_GlmS_GlmD_1"/>
    <property type="match status" value="1"/>
</dbReference>
<dbReference type="CDD" id="cd05010">
    <property type="entry name" value="SIS_AgaS_like"/>
    <property type="match status" value="1"/>
</dbReference>
<sequence>MPDVTHLGLDEATLERLGGLWTAREIAQQPTMLRETQALLAERREEIEAFLAPLLARPDLRIILTGAGTSAFIGECLAPVLSTRLRRRVEAMPTTDLVCAPHLYFEPQTPTVLVSFGRSGNSPESVAAVELADRLVEDLHHLVITCNPDGALAGHGRGARGLTVQLPEATHDRSFAMTSSFSSMTYAALALFSGVEAMGERVESIARAMQGAIADHAGVMRALADEGYERVVYLGSHIFQGLARESGLKLLELTNGALVTMFDSPLGFRHGPKTIVNDRTLIVVFFSNNAYTRSYDLDLLYELRGDGDAARVVAITAQDGVGLAKGDEIAIQGLETADDADLLFPFIVAPQIFAFFQSLRLGLRPDKPNTSGTVNRVVQGVRIHELS</sequence>
<dbReference type="Pfam" id="PF01380">
    <property type="entry name" value="SIS"/>
    <property type="match status" value="1"/>
</dbReference>
<gene>
    <name evidence="6" type="ORF">MZV50_01485</name>
</gene>